<evidence type="ECO:0000256" key="5">
    <source>
        <dbReference type="ARBA" id="ARBA00013063"/>
    </source>
</evidence>
<keyword evidence="10" id="KW-1185">Reference proteome</keyword>
<evidence type="ECO:0000256" key="7">
    <source>
        <dbReference type="ARBA" id="ARBA00023270"/>
    </source>
</evidence>
<dbReference type="Pfam" id="PF01081">
    <property type="entry name" value="Aldolase"/>
    <property type="match status" value="1"/>
</dbReference>
<keyword evidence="8" id="KW-0119">Carbohydrate metabolism</keyword>
<dbReference type="OrthoDB" id="9805177at2"/>
<evidence type="ECO:0000256" key="4">
    <source>
        <dbReference type="ARBA" id="ARBA00011233"/>
    </source>
</evidence>
<evidence type="ECO:0000256" key="6">
    <source>
        <dbReference type="ARBA" id="ARBA00023239"/>
    </source>
</evidence>
<dbReference type="EC" id="4.1.2.14" evidence="5"/>
<comment type="similarity">
    <text evidence="3">Belongs to the KHG/KDPG aldolase family.</text>
</comment>
<evidence type="ECO:0000313" key="10">
    <source>
        <dbReference type="Proteomes" id="UP000267128"/>
    </source>
</evidence>
<name>A0A3N0CG00_9ACTN</name>
<dbReference type="InterPro" id="IPR000887">
    <property type="entry name" value="Aldlse_KDPG_KHG"/>
</dbReference>
<dbReference type="EMBL" id="RJSE01000007">
    <property type="protein sequence ID" value="RNL62151.1"/>
    <property type="molecule type" value="Genomic_DNA"/>
</dbReference>
<sequence length="214" mass="21771">MSAAVALLRDRGTLPVVVADDAGIAAGLGEALKAGGITCAEITLRTPAGWEVLAALAADDALLVGAGTVLDTEQVDRAVDAGARFLVSPGFDPVLVERAQERGVPMVPGVATATEVQAARRAGLEAVKLFPAEAGGGLPALRALAEPFPGMWFLPTGGITAETAPAWWSHPQVLCVGGSWVARRDQLAAGDLDAVRAAAAAATEAYAAWREGAR</sequence>
<comment type="pathway">
    <text evidence="2">Carbohydrate acid metabolism; 2-dehydro-3-deoxy-D-gluconate degradation; D-glyceraldehyde 3-phosphate and pyruvate from 2-dehydro-3-deoxy-D-gluconate: step 2/2.</text>
</comment>
<evidence type="ECO:0000256" key="8">
    <source>
        <dbReference type="ARBA" id="ARBA00023277"/>
    </source>
</evidence>
<gene>
    <name evidence="9" type="primary">eda</name>
    <name evidence="9" type="ORF">EFK50_10125</name>
</gene>
<evidence type="ECO:0000256" key="1">
    <source>
        <dbReference type="ARBA" id="ARBA00000654"/>
    </source>
</evidence>
<keyword evidence="7" id="KW-0704">Schiff base</keyword>
<dbReference type="NCBIfam" id="TIGR01182">
    <property type="entry name" value="eda"/>
    <property type="match status" value="1"/>
</dbReference>
<comment type="caution">
    <text evidence="9">The sequence shown here is derived from an EMBL/GenBank/DDBJ whole genome shotgun (WGS) entry which is preliminary data.</text>
</comment>
<dbReference type="GO" id="GO:0008675">
    <property type="term" value="F:2-dehydro-3-deoxy-phosphogluconate aldolase activity"/>
    <property type="evidence" value="ECO:0007669"/>
    <property type="project" value="UniProtKB-EC"/>
</dbReference>
<keyword evidence="6 9" id="KW-0456">Lyase</keyword>
<dbReference type="PANTHER" id="PTHR30246">
    <property type="entry name" value="2-KETO-3-DEOXY-6-PHOSPHOGLUCONATE ALDOLASE"/>
    <property type="match status" value="1"/>
</dbReference>
<dbReference type="InterPro" id="IPR031338">
    <property type="entry name" value="KDPG/KHG_AS_2"/>
</dbReference>
<dbReference type="PANTHER" id="PTHR30246:SF1">
    <property type="entry name" value="2-DEHYDRO-3-DEOXY-6-PHOSPHOGALACTONATE ALDOLASE-RELATED"/>
    <property type="match status" value="1"/>
</dbReference>
<dbReference type="PROSITE" id="PS00160">
    <property type="entry name" value="ALDOLASE_KDPG_KHG_2"/>
    <property type="match status" value="1"/>
</dbReference>
<reference evidence="9 10" key="1">
    <citation type="submission" date="2018-11" db="EMBL/GenBank/DDBJ databases">
        <authorList>
            <person name="Li F."/>
        </authorList>
    </citation>
    <scope>NUCLEOTIDE SEQUENCE [LARGE SCALE GENOMIC DNA]</scope>
    <source>
        <strain evidence="9 10">Gsoil 097</strain>
    </source>
</reference>
<dbReference type="Gene3D" id="3.20.20.70">
    <property type="entry name" value="Aldolase class I"/>
    <property type="match status" value="1"/>
</dbReference>
<dbReference type="SUPFAM" id="SSF51569">
    <property type="entry name" value="Aldolase"/>
    <property type="match status" value="1"/>
</dbReference>
<dbReference type="RefSeq" id="WP_123227447.1">
    <property type="nucleotide sequence ID" value="NZ_RJSE01000007.1"/>
</dbReference>
<evidence type="ECO:0000256" key="3">
    <source>
        <dbReference type="ARBA" id="ARBA00006906"/>
    </source>
</evidence>
<organism evidence="9 10">
    <name type="scientific">Nocardioides marmoriginsengisoli</name>
    <dbReference type="NCBI Taxonomy" id="661483"/>
    <lineage>
        <taxon>Bacteria</taxon>
        <taxon>Bacillati</taxon>
        <taxon>Actinomycetota</taxon>
        <taxon>Actinomycetes</taxon>
        <taxon>Propionibacteriales</taxon>
        <taxon>Nocardioidaceae</taxon>
        <taxon>Nocardioides</taxon>
    </lineage>
</organism>
<evidence type="ECO:0000256" key="2">
    <source>
        <dbReference type="ARBA" id="ARBA00004736"/>
    </source>
</evidence>
<dbReference type="InterPro" id="IPR031337">
    <property type="entry name" value="KDPG/KHG_AS_1"/>
</dbReference>
<dbReference type="CDD" id="cd00452">
    <property type="entry name" value="KDPG_aldolase"/>
    <property type="match status" value="1"/>
</dbReference>
<comment type="subunit">
    <text evidence="4">Homotrimer.</text>
</comment>
<comment type="catalytic activity">
    <reaction evidence="1">
        <text>2-dehydro-3-deoxy-6-phospho-D-gluconate = D-glyceraldehyde 3-phosphate + pyruvate</text>
        <dbReference type="Rhea" id="RHEA:17089"/>
        <dbReference type="ChEBI" id="CHEBI:15361"/>
        <dbReference type="ChEBI" id="CHEBI:57569"/>
        <dbReference type="ChEBI" id="CHEBI:59776"/>
        <dbReference type="EC" id="4.1.2.14"/>
    </reaction>
</comment>
<protein>
    <recommendedName>
        <fullName evidence="5">2-dehydro-3-deoxy-phosphogluconate aldolase</fullName>
        <ecNumber evidence="5">4.1.2.14</ecNumber>
    </recommendedName>
</protein>
<proteinExistence type="inferred from homology"/>
<dbReference type="Proteomes" id="UP000267128">
    <property type="component" value="Unassembled WGS sequence"/>
</dbReference>
<dbReference type="InterPro" id="IPR013785">
    <property type="entry name" value="Aldolase_TIM"/>
</dbReference>
<dbReference type="AlphaFoldDB" id="A0A3N0CG00"/>
<dbReference type="PROSITE" id="PS00159">
    <property type="entry name" value="ALDOLASE_KDPG_KHG_1"/>
    <property type="match status" value="1"/>
</dbReference>
<evidence type="ECO:0000313" key="9">
    <source>
        <dbReference type="EMBL" id="RNL62151.1"/>
    </source>
</evidence>
<accession>A0A3N0CG00</accession>